<evidence type="ECO:0000259" key="5">
    <source>
        <dbReference type="Pfam" id="PF01510"/>
    </source>
</evidence>
<evidence type="ECO:0000256" key="1">
    <source>
        <dbReference type="ARBA" id="ARBA00001561"/>
    </source>
</evidence>
<dbReference type="EMBL" id="CP109821">
    <property type="protein sequence ID" value="XAE47603.1"/>
    <property type="molecule type" value="Genomic_DNA"/>
</dbReference>
<dbReference type="Proteomes" id="UP001448498">
    <property type="component" value="Chromosome 1"/>
</dbReference>
<comment type="catalytic activity">
    <reaction evidence="1">
        <text>Hydrolyzes the link between N-acetylmuramoyl residues and L-amino acid residues in certain cell-wall glycopeptides.</text>
        <dbReference type="EC" id="3.5.1.28"/>
    </reaction>
</comment>
<sequence length="209" mass="23254">MPDLLANASAPGRLFLKHSLSPRVVRARKAQIERGEMPRISGVVVHQTGGSTAASALSSYQNASASGAHFLIEKDGTIYQTASLKKQTWHVGRLKARCVAEMRCTPVELEQLRRFDPRGENRREMRKAVPDRYPSNTDSIGVELVGEALPLNEPNPDRRTYVAAPEAQNDSLRWLIHELSVTLNVPLAEVFRHPAVSRKNRTEAAKGQW</sequence>
<reference evidence="6 7" key="1">
    <citation type="submission" date="2022-10" db="EMBL/GenBank/DDBJ databases">
        <title>Genomic of Burkholderia cepacia PN-1.</title>
        <authorList>
            <person name="Yang Y."/>
            <person name="Guan H."/>
            <person name="Huang J."/>
        </authorList>
    </citation>
    <scope>NUCLEOTIDE SEQUENCE [LARGE SCALE GENOMIC DNA]</scope>
    <source>
        <strain evidence="6 7">PN-1</strain>
    </source>
</reference>
<evidence type="ECO:0000256" key="4">
    <source>
        <dbReference type="ARBA" id="ARBA00023316"/>
    </source>
</evidence>
<evidence type="ECO:0000313" key="7">
    <source>
        <dbReference type="Proteomes" id="UP001448498"/>
    </source>
</evidence>
<gene>
    <name evidence="6" type="ORF">OHZ10_14785</name>
</gene>
<organism evidence="6 7">
    <name type="scientific">Burkholderia arboris</name>
    <dbReference type="NCBI Taxonomy" id="488730"/>
    <lineage>
        <taxon>Bacteria</taxon>
        <taxon>Pseudomonadati</taxon>
        <taxon>Pseudomonadota</taxon>
        <taxon>Betaproteobacteria</taxon>
        <taxon>Burkholderiales</taxon>
        <taxon>Burkholderiaceae</taxon>
        <taxon>Burkholderia</taxon>
        <taxon>Burkholderia cepacia complex</taxon>
    </lineage>
</organism>
<feature type="domain" description="N-acetylmuramoyl-L-alanine amidase" evidence="5">
    <location>
        <begin position="39"/>
        <end position="199"/>
    </location>
</feature>
<dbReference type="InterPro" id="IPR036505">
    <property type="entry name" value="Amidase/PGRP_sf"/>
</dbReference>
<evidence type="ECO:0000313" key="6">
    <source>
        <dbReference type="EMBL" id="XAE47603.1"/>
    </source>
</evidence>
<dbReference type="Pfam" id="PF01510">
    <property type="entry name" value="Amidase_2"/>
    <property type="match status" value="1"/>
</dbReference>
<accession>A0ABZ3DER8</accession>
<keyword evidence="7" id="KW-1185">Reference proteome</keyword>
<proteinExistence type="predicted"/>
<dbReference type="InterPro" id="IPR051206">
    <property type="entry name" value="NAMLAA_amidase_2"/>
</dbReference>
<protein>
    <recommendedName>
        <fullName evidence="2">N-acetylmuramoyl-L-alanine amidase</fullName>
        <ecNumber evidence="2">3.5.1.28</ecNumber>
    </recommendedName>
</protein>
<dbReference type="InterPro" id="IPR002502">
    <property type="entry name" value="Amidase_domain"/>
</dbReference>
<dbReference type="Gene3D" id="3.40.80.10">
    <property type="entry name" value="Peptidoglycan recognition protein-like"/>
    <property type="match status" value="1"/>
</dbReference>
<evidence type="ECO:0000256" key="2">
    <source>
        <dbReference type="ARBA" id="ARBA00011901"/>
    </source>
</evidence>
<evidence type="ECO:0000256" key="3">
    <source>
        <dbReference type="ARBA" id="ARBA00022801"/>
    </source>
</evidence>
<keyword evidence="4" id="KW-0961">Cell wall biogenesis/degradation</keyword>
<name>A0ABZ3DER8_9BURK</name>
<dbReference type="SUPFAM" id="SSF55846">
    <property type="entry name" value="N-acetylmuramoyl-L-alanine amidase-like"/>
    <property type="match status" value="1"/>
</dbReference>
<dbReference type="CDD" id="cd06583">
    <property type="entry name" value="PGRP"/>
    <property type="match status" value="1"/>
</dbReference>
<dbReference type="PANTHER" id="PTHR30417:SF1">
    <property type="entry name" value="N-ACETYLMURAMOYL-L-ALANINE AMIDASE AMID"/>
    <property type="match status" value="1"/>
</dbReference>
<dbReference type="RefSeq" id="WP_230950377.1">
    <property type="nucleotide sequence ID" value="NZ_CABVPX010000015.1"/>
</dbReference>
<keyword evidence="3" id="KW-0378">Hydrolase</keyword>
<dbReference type="EC" id="3.5.1.28" evidence="2"/>
<dbReference type="PANTHER" id="PTHR30417">
    <property type="entry name" value="N-ACETYLMURAMOYL-L-ALANINE AMIDASE AMID"/>
    <property type="match status" value="1"/>
</dbReference>